<evidence type="ECO:0008006" key="3">
    <source>
        <dbReference type="Google" id="ProtNLM"/>
    </source>
</evidence>
<dbReference type="PROSITE" id="PS51257">
    <property type="entry name" value="PROKAR_LIPOPROTEIN"/>
    <property type="match status" value="1"/>
</dbReference>
<name>A0ABW4VHN6_9BACT</name>
<evidence type="ECO:0000313" key="1">
    <source>
        <dbReference type="EMBL" id="MFD2033221.1"/>
    </source>
</evidence>
<comment type="caution">
    <text evidence="1">The sequence shown here is derived from an EMBL/GenBank/DDBJ whole genome shotgun (WGS) entry which is preliminary data.</text>
</comment>
<reference evidence="2" key="1">
    <citation type="journal article" date="2019" name="Int. J. Syst. Evol. Microbiol.">
        <title>The Global Catalogue of Microorganisms (GCM) 10K type strain sequencing project: providing services to taxonomists for standard genome sequencing and annotation.</title>
        <authorList>
            <consortium name="The Broad Institute Genomics Platform"/>
            <consortium name="The Broad Institute Genome Sequencing Center for Infectious Disease"/>
            <person name="Wu L."/>
            <person name="Ma J."/>
        </authorList>
    </citation>
    <scope>NUCLEOTIDE SEQUENCE [LARGE SCALE GENOMIC DNA]</scope>
    <source>
        <strain evidence="2">CGMCC 1.15180</strain>
    </source>
</reference>
<keyword evidence="2" id="KW-1185">Reference proteome</keyword>
<dbReference type="RefSeq" id="WP_376882266.1">
    <property type="nucleotide sequence ID" value="NZ_JBHUHR010000001.1"/>
</dbReference>
<accession>A0ABW4VHN6</accession>
<sequence>MRKTLLYLLFLSFIFSCNQKSDESESDQSGDLKNFTLEKLDSIQIEYLGNPIVHDIDPKSRMVLFMEFEEFSNDIMLTDFDGNIFNSFSKSGDVPDGFGGLLSPLMIDTDSSFLAFGYKGFNRYSFQGELFSNVPLEDFKIPLFQRIAMGIELPKINENFLVADKGSREIDYDNIQDHLGIKHFNLFNPKTGGSEALIQFPESSIYKSGKYFYRFAWRPVYTIEHEKIYVVFGGEPTIYIYDGKKPFKLISSIPIDLHNYQYFKGSDDKNLGHDFIGLFLSSGRIENIKKFGDNFLVSYFQGYEDVDREYFFANKTPDEAKKLRERLKEKYPFRLAIFDSLGNRLNDFVPEDLDPSSMIIRDEQLWMMEKPDPDIEKEYFRLYKVGLKGG</sequence>
<protein>
    <recommendedName>
        <fullName evidence="3">6-bladed beta-propeller protein</fullName>
    </recommendedName>
</protein>
<evidence type="ECO:0000313" key="2">
    <source>
        <dbReference type="Proteomes" id="UP001597361"/>
    </source>
</evidence>
<dbReference type="EMBL" id="JBHUHR010000001">
    <property type="protein sequence ID" value="MFD2033221.1"/>
    <property type="molecule type" value="Genomic_DNA"/>
</dbReference>
<organism evidence="1 2">
    <name type="scientific">Belliella marina</name>
    <dbReference type="NCBI Taxonomy" id="1644146"/>
    <lineage>
        <taxon>Bacteria</taxon>
        <taxon>Pseudomonadati</taxon>
        <taxon>Bacteroidota</taxon>
        <taxon>Cytophagia</taxon>
        <taxon>Cytophagales</taxon>
        <taxon>Cyclobacteriaceae</taxon>
        <taxon>Belliella</taxon>
    </lineage>
</organism>
<proteinExistence type="predicted"/>
<gene>
    <name evidence="1" type="ORF">ACFSKL_00380</name>
</gene>
<dbReference type="Proteomes" id="UP001597361">
    <property type="component" value="Unassembled WGS sequence"/>
</dbReference>